<dbReference type="InterPro" id="IPR038096">
    <property type="entry name" value="TEA/ATTS_sf"/>
</dbReference>
<dbReference type="InterPro" id="IPR000818">
    <property type="entry name" value="TEA/ATTS_dom"/>
</dbReference>
<dbReference type="AlphaFoldDB" id="A0A2A9P0A7"/>
<feature type="DNA-binding region" description="TEA" evidence="2">
    <location>
        <begin position="37"/>
        <end position="111"/>
    </location>
</feature>
<keyword evidence="6" id="KW-1185">Reference proteome</keyword>
<feature type="compositionally biased region" description="Polar residues" evidence="3">
    <location>
        <begin position="191"/>
        <end position="210"/>
    </location>
</feature>
<evidence type="ECO:0000313" key="6">
    <source>
        <dbReference type="Proteomes" id="UP000242287"/>
    </source>
</evidence>
<dbReference type="PROSITE" id="PS51088">
    <property type="entry name" value="TEA_2"/>
    <property type="match status" value="1"/>
</dbReference>
<evidence type="ECO:0000256" key="3">
    <source>
        <dbReference type="SAM" id="MobiDB-lite"/>
    </source>
</evidence>
<reference evidence="5 6" key="1">
    <citation type="submission" date="2014-02" db="EMBL/GenBank/DDBJ databases">
        <title>Transposable element dynamics among asymbiotic and ectomycorrhizal Amanita fungi.</title>
        <authorList>
            <consortium name="DOE Joint Genome Institute"/>
            <person name="Hess J."/>
            <person name="Skrede I."/>
            <person name="Wolfe B."/>
            <person name="LaButti K."/>
            <person name="Ohm R.A."/>
            <person name="Grigoriev I.V."/>
            <person name="Pringle A."/>
        </authorList>
    </citation>
    <scope>NUCLEOTIDE SEQUENCE [LARGE SCALE GENOMIC DNA]</scope>
    <source>
        <strain evidence="5 6">SKay4041</strain>
    </source>
</reference>
<feature type="region of interest" description="Disordered" evidence="3">
    <location>
        <begin position="1"/>
        <end position="36"/>
    </location>
</feature>
<proteinExistence type="inferred from homology"/>
<sequence>MLPTHPAPHFSDRIRSSDEGTSKSLTPQRKHRKLMKDGSGIEVWPESVEKIFVQGLRKYWESPYATYSQSRGRSRWRNQFLVDYLKKAGVERSKKQVASHIQVLRNMWKGEPEYHLVAGGDELYPEPPPPSHSTNIKAEDQWDPLVLRYPDYDDAESSSNSTSPNFSPPEVKTEFPPSPGQPLRPFPPETRPTNFYASHPSAMSPNSYAGSSLESSRFANYIPSNYTLSSPSNNYTSVERTSVNAGPVQSFSEQYMGLPMNRVKALKLTAEGMSPFTVKLDALTSAGQLDPRTPLALKIRLGINFVTDLDTPATVLGFTGSVHLENMWSFSGRCLTNVYINGVGGAPEDGPLTACNASDGSVTAALPESQLSRCRWLDPSASTIITQEIIADNETLLFIVYVLDRKPGKAMPWAQLSSYQRHNVGDKAGSAAPSSTNAYSYSSLYTPTPNQYSRYGSQMSFSYTTMPMNRYAVPTS</sequence>
<dbReference type="SMART" id="SM00426">
    <property type="entry name" value="TEA"/>
    <property type="match status" value="1"/>
</dbReference>
<dbReference type="OrthoDB" id="10006572at2759"/>
<dbReference type="Proteomes" id="UP000242287">
    <property type="component" value="Unassembled WGS sequence"/>
</dbReference>
<dbReference type="Pfam" id="PF01285">
    <property type="entry name" value="TEA"/>
    <property type="match status" value="1"/>
</dbReference>
<accession>A0A2A9P0A7</accession>
<feature type="domain" description="TEA" evidence="4">
    <location>
        <begin position="37"/>
        <end position="111"/>
    </location>
</feature>
<feature type="compositionally biased region" description="Low complexity" evidence="3">
    <location>
        <begin position="157"/>
        <end position="169"/>
    </location>
</feature>
<feature type="compositionally biased region" description="Pro residues" evidence="3">
    <location>
        <begin position="176"/>
        <end position="190"/>
    </location>
</feature>
<gene>
    <name evidence="5" type="ORF">AMATHDRAFT_72875</name>
</gene>
<comment type="similarity">
    <text evidence="1">Belongs to the TEC1 family.</text>
</comment>
<organism evidence="5 6">
    <name type="scientific">Amanita thiersii Skay4041</name>
    <dbReference type="NCBI Taxonomy" id="703135"/>
    <lineage>
        <taxon>Eukaryota</taxon>
        <taxon>Fungi</taxon>
        <taxon>Dikarya</taxon>
        <taxon>Basidiomycota</taxon>
        <taxon>Agaricomycotina</taxon>
        <taxon>Agaricomycetes</taxon>
        <taxon>Agaricomycetidae</taxon>
        <taxon>Agaricales</taxon>
        <taxon>Pluteineae</taxon>
        <taxon>Amanitaceae</taxon>
        <taxon>Amanita</taxon>
    </lineage>
</organism>
<evidence type="ECO:0000313" key="5">
    <source>
        <dbReference type="EMBL" id="PFH54387.1"/>
    </source>
</evidence>
<name>A0A2A9P0A7_9AGAR</name>
<feature type="compositionally biased region" description="Basic and acidic residues" evidence="3">
    <location>
        <begin position="10"/>
        <end position="21"/>
    </location>
</feature>
<evidence type="ECO:0000256" key="1">
    <source>
        <dbReference type="ARBA" id="ARBA00008421"/>
    </source>
</evidence>
<dbReference type="STRING" id="703135.A0A2A9P0A7"/>
<evidence type="ECO:0000259" key="4">
    <source>
        <dbReference type="PROSITE" id="PS51088"/>
    </source>
</evidence>
<dbReference type="EMBL" id="KZ301970">
    <property type="protein sequence ID" value="PFH54387.1"/>
    <property type="molecule type" value="Genomic_DNA"/>
</dbReference>
<protein>
    <recommendedName>
        <fullName evidence="4">TEA domain-containing protein</fullName>
    </recommendedName>
</protein>
<dbReference type="Gene3D" id="6.10.20.40">
    <property type="entry name" value="TEA/ATTS domain"/>
    <property type="match status" value="1"/>
</dbReference>
<dbReference type="GO" id="GO:0003700">
    <property type="term" value="F:DNA-binding transcription factor activity"/>
    <property type="evidence" value="ECO:0007669"/>
    <property type="project" value="InterPro"/>
</dbReference>
<feature type="region of interest" description="Disordered" evidence="3">
    <location>
        <begin position="120"/>
        <end position="210"/>
    </location>
</feature>
<evidence type="ECO:0000256" key="2">
    <source>
        <dbReference type="PROSITE-ProRule" id="PRU00505"/>
    </source>
</evidence>